<dbReference type="InParanoid" id="G4S0Y4"/>
<feature type="compositionally biased region" description="Polar residues" evidence="1">
    <location>
        <begin position="10"/>
        <end position="20"/>
    </location>
</feature>
<reference evidence="2 3" key="1">
    <citation type="journal article" date="1998" name="Science">
        <title>Genome sequence of the nematode C. elegans: a platform for investigating biology.</title>
        <authorList>
            <consortium name="The C. elegans sequencing consortium"/>
            <person name="Sulson J.E."/>
            <person name="Waterston R."/>
        </authorList>
    </citation>
    <scope>NUCLEOTIDE SEQUENCE [LARGE SCALE GENOMIC DNA]</scope>
    <source>
        <strain evidence="2 3">Bristol N2</strain>
    </source>
</reference>
<dbReference type="OrthoDB" id="5875064at2759"/>
<evidence type="ECO:0000313" key="2">
    <source>
        <dbReference type="EMBL" id="CCD64904.1"/>
    </source>
</evidence>
<dbReference type="Bgee" id="WBGene00195178">
    <property type="expression patterns" value="Expressed in larva and 1 other cell type or tissue"/>
</dbReference>
<dbReference type="CTD" id="13180657"/>
<organism evidence="2 3">
    <name type="scientific">Caenorhabditis elegans</name>
    <dbReference type="NCBI Taxonomy" id="6239"/>
    <lineage>
        <taxon>Eukaryota</taxon>
        <taxon>Metazoa</taxon>
        <taxon>Ecdysozoa</taxon>
        <taxon>Nematoda</taxon>
        <taxon>Chromadorea</taxon>
        <taxon>Rhabditida</taxon>
        <taxon>Rhabditina</taxon>
        <taxon>Rhabditomorpha</taxon>
        <taxon>Rhabditoidea</taxon>
        <taxon>Rhabditidae</taxon>
        <taxon>Peloderinae</taxon>
        <taxon>Caenorhabditis</taxon>
    </lineage>
</organism>
<evidence type="ECO:0000313" key="4">
    <source>
        <dbReference type="WormBase" id="ZC581.10"/>
    </source>
</evidence>
<dbReference type="OMA" id="NTCPMSS"/>
<dbReference type="eggNOG" id="ENOG502TIQF">
    <property type="taxonomic scope" value="Eukaryota"/>
</dbReference>
<dbReference type="FunCoup" id="G4S0Y4">
    <property type="interactions" value="86"/>
</dbReference>
<sequence>MDKKTAKKGTANSRSKAMTTTKRRSKPSNKASSAPSLRKKSSSNPNKGTARSVSKSVPKSSAIPASPTVQKEVPPVEIEKKKEEKPENQKKELAEKKLDRTQDDGKEYKEAESALGVVIKEDKAPAKMDDGYEDFGPGVN</sequence>
<dbReference type="WormBase" id="ZC581.10">
    <property type="protein sequence ID" value="CE45161"/>
    <property type="gene ID" value="WBGene00195178"/>
</dbReference>
<dbReference type="EMBL" id="BX284601">
    <property type="protein sequence ID" value="CCD64904.1"/>
    <property type="molecule type" value="Genomic_DNA"/>
</dbReference>
<evidence type="ECO:0000313" key="3">
    <source>
        <dbReference type="Proteomes" id="UP000001940"/>
    </source>
</evidence>
<dbReference type="AGR" id="WB:WBGene00195178"/>
<dbReference type="HOGENOM" id="CLU_1798246_0_0_1"/>
<dbReference type="KEGG" id="cel:CELE_ZC581.10"/>
<dbReference type="PaxDb" id="6239-ZC581.10"/>
<evidence type="ECO:0000256" key="1">
    <source>
        <dbReference type="SAM" id="MobiDB-lite"/>
    </source>
</evidence>
<dbReference type="RefSeq" id="NP_001250274.1">
    <property type="nucleotide sequence ID" value="NM_001263345.1"/>
</dbReference>
<gene>
    <name evidence="2" type="ORF">CELE_ZC581.10</name>
    <name evidence="2 4" type="ORF">ZC581.10</name>
</gene>
<feature type="compositionally biased region" description="Basic and acidic residues" evidence="1">
    <location>
        <begin position="77"/>
        <end position="112"/>
    </location>
</feature>
<accession>G4S0Y4</accession>
<feature type="region of interest" description="Disordered" evidence="1">
    <location>
        <begin position="1"/>
        <end position="113"/>
    </location>
</feature>
<dbReference type="STRING" id="6239.ZC581.10.1"/>
<dbReference type="Proteomes" id="UP000001940">
    <property type="component" value="Chromosome I"/>
</dbReference>
<feature type="compositionally biased region" description="Polar residues" evidence="1">
    <location>
        <begin position="44"/>
        <end position="59"/>
    </location>
</feature>
<dbReference type="AlphaFoldDB" id="G4S0Y4"/>
<dbReference type="GeneID" id="13180657"/>
<protein>
    <submittedName>
        <fullName evidence="2">Uncharacterized protein</fullName>
    </submittedName>
</protein>
<name>G4S0Y4_CAEEL</name>
<keyword evidence="3" id="KW-1185">Reference proteome</keyword>
<proteinExistence type="predicted"/>